<keyword evidence="1" id="KW-1133">Transmembrane helix</keyword>
<evidence type="ECO:0000256" key="1">
    <source>
        <dbReference type="SAM" id="Phobius"/>
    </source>
</evidence>
<protein>
    <submittedName>
        <fullName evidence="2">Uncharacterized protein</fullName>
    </submittedName>
</protein>
<sequence>WIDRLSNWWWWELGSVLLSVACFIAIIVTLRVIQNKTLSSWHSAISPNALISTLATVSKASLMLAVAACISQLKWLYFERSPRSLGQLQIFDDASRGPLG</sequence>
<accession>A0A9P4GYK1</accession>
<evidence type="ECO:0000313" key="2">
    <source>
        <dbReference type="EMBL" id="KAF2024342.1"/>
    </source>
</evidence>
<dbReference type="PANTHER" id="PTHR35394:SF5">
    <property type="entry name" value="DUF3176 DOMAIN-CONTAINING PROTEIN"/>
    <property type="match status" value="1"/>
</dbReference>
<comment type="caution">
    <text evidence="2">The sequence shown here is derived from an EMBL/GenBank/DDBJ whole genome shotgun (WGS) entry which is preliminary data.</text>
</comment>
<gene>
    <name evidence="2" type="ORF">EK21DRAFT_29195</name>
</gene>
<evidence type="ECO:0000313" key="3">
    <source>
        <dbReference type="Proteomes" id="UP000799777"/>
    </source>
</evidence>
<keyword evidence="1" id="KW-0472">Membrane</keyword>
<dbReference type="PANTHER" id="PTHR35394">
    <property type="entry name" value="DUF3176 DOMAIN-CONTAINING PROTEIN"/>
    <property type="match status" value="1"/>
</dbReference>
<dbReference type="Pfam" id="PF11374">
    <property type="entry name" value="DUF3176"/>
    <property type="match status" value="1"/>
</dbReference>
<keyword evidence="1" id="KW-0812">Transmembrane</keyword>
<feature type="non-terminal residue" evidence="2">
    <location>
        <position position="100"/>
    </location>
</feature>
<dbReference type="OrthoDB" id="5376804at2759"/>
<reference evidence="2" key="1">
    <citation type="journal article" date="2020" name="Stud. Mycol.">
        <title>101 Dothideomycetes genomes: a test case for predicting lifestyles and emergence of pathogens.</title>
        <authorList>
            <person name="Haridas S."/>
            <person name="Albert R."/>
            <person name="Binder M."/>
            <person name="Bloem J."/>
            <person name="Labutti K."/>
            <person name="Salamov A."/>
            <person name="Andreopoulos B."/>
            <person name="Baker S."/>
            <person name="Barry K."/>
            <person name="Bills G."/>
            <person name="Bluhm B."/>
            <person name="Cannon C."/>
            <person name="Castanera R."/>
            <person name="Culley D."/>
            <person name="Daum C."/>
            <person name="Ezra D."/>
            <person name="Gonzalez J."/>
            <person name="Henrissat B."/>
            <person name="Kuo A."/>
            <person name="Liang C."/>
            <person name="Lipzen A."/>
            <person name="Lutzoni F."/>
            <person name="Magnuson J."/>
            <person name="Mondo S."/>
            <person name="Nolan M."/>
            <person name="Ohm R."/>
            <person name="Pangilinan J."/>
            <person name="Park H.-J."/>
            <person name="Ramirez L."/>
            <person name="Alfaro M."/>
            <person name="Sun H."/>
            <person name="Tritt A."/>
            <person name="Yoshinaga Y."/>
            <person name="Zwiers L.-H."/>
            <person name="Turgeon B."/>
            <person name="Goodwin S."/>
            <person name="Spatafora J."/>
            <person name="Crous P."/>
            <person name="Grigoriev I."/>
        </authorList>
    </citation>
    <scope>NUCLEOTIDE SEQUENCE</scope>
    <source>
        <strain evidence="2">CBS 110217</strain>
    </source>
</reference>
<organism evidence="2 3">
    <name type="scientific">Setomelanomma holmii</name>
    <dbReference type="NCBI Taxonomy" id="210430"/>
    <lineage>
        <taxon>Eukaryota</taxon>
        <taxon>Fungi</taxon>
        <taxon>Dikarya</taxon>
        <taxon>Ascomycota</taxon>
        <taxon>Pezizomycotina</taxon>
        <taxon>Dothideomycetes</taxon>
        <taxon>Pleosporomycetidae</taxon>
        <taxon>Pleosporales</taxon>
        <taxon>Pleosporineae</taxon>
        <taxon>Phaeosphaeriaceae</taxon>
        <taxon>Setomelanomma</taxon>
    </lineage>
</organism>
<dbReference type="Proteomes" id="UP000799777">
    <property type="component" value="Unassembled WGS sequence"/>
</dbReference>
<keyword evidence="3" id="KW-1185">Reference proteome</keyword>
<dbReference type="AlphaFoldDB" id="A0A9P4GYK1"/>
<name>A0A9P4GYK1_9PLEO</name>
<feature type="non-terminal residue" evidence="2">
    <location>
        <position position="1"/>
    </location>
</feature>
<dbReference type="InterPro" id="IPR021514">
    <property type="entry name" value="DUF3176"/>
</dbReference>
<proteinExistence type="predicted"/>
<feature type="transmembrane region" description="Helical" evidence="1">
    <location>
        <begin position="13"/>
        <end position="33"/>
    </location>
</feature>
<dbReference type="EMBL" id="ML978299">
    <property type="protein sequence ID" value="KAF2024342.1"/>
    <property type="molecule type" value="Genomic_DNA"/>
</dbReference>